<accession>F0T9A8</accession>
<dbReference type="eggNOG" id="arCOG03946">
    <property type="taxonomic scope" value="Archaea"/>
</dbReference>
<sequence precursor="true">MGGGIIKRNWILPVLMLVGMVLIFNVSGVSAATTSSSTTINHTKTVTAKQTAVKINFTPSQINTAASKVKTYYETNHKLPCYVNINNHKVTMPQFLQLVTDNIYQLSNKKSNSITLKNVTAPSKPVENVKTGQLTQAQYISLAKTTRNYIYTKGAAPNNVNSSLGTIKFQNLVYSFSKVLAFQATNNRLPNYVSVTSLTQISTSTVKNGSNAQAIVDSIGYAEAKFEDIQGQSSPCVMDQCGYGDCWADSGWLYNKLSKAGIAVRVIGHTKGSYPLHRWIEINIGNGWKTWDYAKYNSQHHGPTGSGDYVVKSSV</sequence>
<protein>
    <submittedName>
        <fullName evidence="1">Pseudomurein-binding repeat-containing protein</fullName>
    </submittedName>
</protein>
<dbReference type="KEGG" id="mel:Metbo_1633"/>
<dbReference type="Pfam" id="PF09373">
    <property type="entry name" value="PMBR"/>
    <property type="match status" value="1"/>
</dbReference>
<name>F0T9A8_METLA</name>
<reference evidence="2" key="1">
    <citation type="submission" date="2011-02" db="EMBL/GenBank/DDBJ databases">
        <title>Complete sequence of Methanobacterium sp. AL-21.</title>
        <authorList>
            <consortium name="US DOE Joint Genome Institute"/>
            <person name="Lucas S."/>
            <person name="Copeland A."/>
            <person name="Lapidus A."/>
            <person name="Cheng J.-F."/>
            <person name="Goodwin L."/>
            <person name="Pitluck S."/>
            <person name="Chertkov O."/>
            <person name="Detter J.C."/>
            <person name="Han C."/>
            <person name="Tapia R."/>
            <person name="Land M."/>
            <person name="Hauser L."/>
            <person name="Kyrpides N."/>
            <person name="Ivanova N."/>
            <person name="Mikhailova N."/>
            <person name="Pagani I."/>
            <person name="Cadillo-Quiroz H."/>
            <person name="Imachi H."/>
            <person name="Zinder S."/>
            <person name="Liu W."/>
            <person name="Woyke T."/>
        </authorList>
    </citation>
    <scope>NUCLEOTIDE SEQUENCE [LARGE SCALE GENOMIC DNA]</scope>
    <source>
        <strain evidence="2">AL-21</strain>
    </source>
</reference>
<organism evidence="1 2">
    <name type="scientific">Methanobacterium lacus (strain AL-21)</name>
    <dbReference type="NCBI Taxonomy" id="877455"/>
    <lineage>
        <taxon>Archaea</taxon>
        <taxon>Methanobacteriati</taxon>
        <taxon>Methanobacteriota</taxon>
        <taxon>Methanomada group</taxon>
        <taxon>Methanobacteria</taxon>
        <taxon>Methanobacteriales</taxon>
        <taxon>Methanobacteriaceae</taxon>
        <taxon>Methanobacterium</taxon>
    </lineage>
</organism>
<dbReference type="Proteomes" id="UP000007490">
    <property type="component" value="Chromosome"/>
</dbReference>
<dbReference type="AlphaFoldDB" id="F0T9A8"/>
<dbReference type="HOGENOM" id="CLU_942019_0_0_2"/>
<evidence type="ECO:0000313" key="2">
    <source>
        <dbReference type="Proteomes" id="UP000007490"/>
    </source>
</evidence>
<evidence type="ECO:0000313" key="1">
    <source>
        <dbReference type="EMBL" id="ADZ09859.1"/>
    </source>
</evidence>
<proteinExistence type="predicted"/>
<dbReference type="InterPro" id="IPR018975">
    <property type="entry name" value="Pseudomurein-binding_repeat"/>
</dbReference>
<keyword evidence="2" id="KW-1185">Reference proteome</keyword>
<reference evidence="1 2" key="2">
    <citation type="journal article" date="2014" name="Int. J. Syst. Evol. Microbiol.">
        <title>Methanobacterium paludis sp. nov. and a novel strain of Methanobacterium lacus isolated from northern peatlands.</title>
        <authorList>
            <person name="Cadillo-Quiroz H."/>
            <person name="Brauer S.L."/>
            <person name="Goodson N."/>
            <person name="Yavitt J.B."/>
            <person name="Zinder S.H."/>
        </authorList>
    </citation>
    <scope>NUCLEOTIDE SEQUENCE [LARGE SCALE GENOMIC DNA]</scope>
    <source>
        <strain evidence="1 2">AL-21</strain>
    </source>
</reference>
<gene>
    <name evidence="1" type="ordered locus">Metbo_1633</name>
</gene>
<dbReference type="EMBL" id="CP002551">
    <property type="protein sequence ID" value="ADZ09859.1"/>
    <property type="molecule type" value="Genomic_DNA"/>
</dbReference>